<dbReference type="EMBL" id="MF101453">
    <property type="protein sequence ID" value="ARW68790.1"/>
    <property type="molecule type" value="Genomic_DNA"/>
</dbReference>
<feature type="region of interest" description="Disordered" evidence="1">
    <location>
        <begin position="22"/>
        <end position="50"/>
    </location>
</feature>
<evidence type="ECO:0000256" key="1">
    <source>
        <dbReference type="SAM" id="MobiDB-lite"/>
    </source>
</evidence>
<gene>
    <name evidence="2" type="primary">orf141</name>
</gene>
<keyword evidence="2" id="KW-0934">Plastid</keyword>
<name>A0A1Z1MRR5_9FLOR</name>
<protein>
    <submittedName>
        <fullName evidence="2">Uncharacterized protein</fullName>
    </submittedName>
</protein>
<evidence type="ECO:0000313" key="2">
    <source>
        <dbReference type="EMBL" id="ARW68790.1"/>
    </source>
</evidence>
<geneLocation type="chloroplast" evidence="2"/>
<keyword evidence="2" id="KW-0150">Chloroplast</keyword>
<accession>A0A1Z1MRR5</accession>
<reference evidence="2" key="1">
    <citation type="journal article" date="2017" name="J. Phycol.">
        <title>Analysis of chloroplast genomes and a supermatrix inform reclassification of the Rhodomelaceae (Rhodophyta).</title>
        <authorList>
            <person name="Diaz-Tapia P."/>
            <person name="Maggs C.A."/>
            <person name="West J.A."/>
            <person name="Verbruggen H."/>
        </authorList>
    </citation>
    <scope>NUCLEOTIDE SEQUENCE</scope>
    <source>
        <strain evidence="2">PD1686</strain>
    </source>
</reference>
<sequence>MSHENSNQQIDLISYVPDQVFSKPGSYYQQKSKRKSSRRSTTSSELTFRQKVDTVDGKKQDFVGASDPQDPQNLEKFELAGIPIDKMKDPRQKPDDYNGWKWDKKEKKWLLVGEEKIKLPTGKIIKISEWNDMIRNHTSKI</sequence>
<organism evidence="2">
    <name type="scientific">Palisada sp</name>
    <dbReference type="NCBI Taxonomy" id="1955416"/>
    <lineage>
        <taxon>Eukaryota</taxon>
        <taxon>Rhodophyta</taxon>
        <taxon>Florideophyceae</taxon>
        <taxon>Rhodymeniophycidae</taxon>
        <taxon>Ceramiales</taxon>
        <taxon>Rhodomelaceae</taxon>
        <taxon>Laurencieae</taxon>
        <taxon>Palisada</taxon>
    </lineage>
</organism>
<proteinExistence type="predicted"/>
<dbReference type="AlphaFoldDB" id="A0A1Z1MRR5"/>